<name>A0A7I7R124_9MYCO</name>
<keyword evidence="4" id="KW-1185">Reference proteome</keyword>
<sequence length="81" mass="8153">MKARSTLATLLAAAGAAALVAAPLASAEPTPSLPQCETVGGSSVTGGQTTECATPGNTEIDATPPAPSYGMFPWEDEFWTL</sequence>
<gene>
    <name evidence="3" type="ORF">MSEDJ_59160</name>
</gene>
<evidence type="ECO:0008006" key="5">
    <source>
        <dbReference type="Google" id="ProtNLM"/>
    </source>
</evidence>
<reference evidence="3 4" key="1">
    <citation type="journal article" date="2019" name="Emerg. Microbes Infect.">
        <title>Comprehensive subspecies identification of 175 nontuberculous mycobacteria species based on 7547 genomic profiles.</title>
        <authorList>
            <person name="Matsumoto Y."/>
            <person name="Kinjo T."/>
            <person name="Motooka D."/>
            <person name="Nabeya D."/>
            <person name="Jung N."/>
            <person name="Uechi K."/>
            <person name="Horii T."/>
            <person name="Iida T."/>
            <person name="Fujita J."/>
            <person name="Nakamura S."/>
        </authorList>
    </citation>
    <scope>NUCLEOTIDE SEQUENCE [LARGE SCALE GENOMIC DNA]</scope>
    <source>
        <strain evidence="3 4">JCM 17899</strain>
    </source>
</reference>
<organism evidence="3 4">
    <name type="scientific">Mycolicibacterium sediminis</name>
    <dbReference type="NCBI Taxonomy" id="1286180"/>
    <lineage>
        <taxon>Bacteria</taxon>
        <taxon>Bacillati</taxon>
        <taxon>Actinomycetota</taxon>
        <taxon>Actinomycetes</taxon>
        <taxon>Mycobacteriales</taxon>
        <taxon>Mycobacteriaceae</taxon>
        <taxon>Mycolicibacterium</taxon>
    </lineage>
</organism>
<dbReference type="AlphaFoldDB" id="A0A7I7R124"/>
<feature type="compositionally biased region" description="Low complexity" evidence="1">
    <location>
        <begin position="38"/>
        <end position="50"/>
    </location>
</feature>
<accession>A0A7I7R124</accession>
<evidence type="ECO:0000256" key="2">
    <source>
        <dbReference type="SAM" id="SignalP"/>
    </source>
</evidence>
<evidence type="ECO:0000313" key="3">
    <source>
        <dbReference type="EMBL" id="BBY31820.1"/>
    </source>
</evidence>
<dbReference type="KEGG" id="msei:MSEDJ_59160"/>
<keyword evidence="2" id="KW-0732">Signal</keyword>
<evidence type="ECO:0000313" key="4">
    <source>
        <dbReference type="Proteomes" id="UP000467193"/>
    </source>
</evidence>
<protein>
    <recommendedName>
        <fullName evidence="5">Intersectin-EH binding protein Ibp1</fullName>
    </recommendedName>
</protein>
<dbReference type="RefSeq" id="WP_163801248.1">
    <property type="nucleotide sequence ID" value="NZ_AP022588.1"/>
</dbReference>
<feature type="signal peptide" evidence="2">
    <location>
        <begin position="1"/>
        <end position="27"/>
    </location>
</feature>
<dbReference type="EMBL" id="AP022588">
    <property type="protein sequence ID" value="BBY31820.1"/>
    <property type="molecule type" value="Genomic_DNA"/>
</dbReference>
<evidence type="ECO:0000256" key="1">
    <source>
        <dbReference type="SAM" id="MobiDB-lite"/>
    </source>
</evidence>
<proteinExistence type="predicted"/>
<dbReference type="Proteomes" id="UP000467193">
    <property type="component" value="Chromosome"/>
</dbReference>
<feature type="chain" id="PRO_5029599229" description="Intersectin-EH binding protein Ibp1" evidence="2">
    <location>
        <begin position="28"/>
        <end position="81"/>
    </location>
</feature>
<feature type="region of interest" description="Disordered" evidence="1">
    <location>
        <begin position="27"/>
        <end position="69"/>
    </location>
</feature>